<dbReference type="Gramene" id="TKW06441">
    <property type="protein sequence ID" value="TKW06441"/>
    <property type="gene ID" value="SEVIR_7G242550v2"/>
</dbReference>
<evidence type="ECO:0000313" key="2">
    <source>
        <dbReference type="Proteomes" id="UP000298652"/>
    </source>
</evidence>
<organism evidence="1 2">
    <name type="scientific">Setaria viridis</name>
    <name type="common">Green bristlegrass</name>
    <name type="synonym">Setaria italica subsp. viridis</name>
    <dbReference type="NCBI Taxonomy" id="4556"/>
    <lineage>
        <taxon>Eukaryota</taxon>
        <taxon>Viridiplantae</taxon>
        <taxon>Streptophyta</taxon>
        <taxon>Embryophyta</taxon>
        <taxon>Tracheophyta</taxon>
        <taxon>Spermatophyta</taxon>
        <taxon>Magnoliopsida</taxon>
        <taxon>Liliopsida</taxon>
        <taxon>Poales</taxon>
        <taxon>Poaceae</taxon>
        <taxon>PACMAD clade</taxon>
        <taxon>Panicoideae</taxon>
        <taxon>Panicodae</taxon>
        <taxon>Paniceae</taxon>
        <taxon>Cenchrinae</taxon>
        <taxon>Setaria</taxon>
    </lineage>
</organism>
<evidence type="ECO:0000313" key="1">
    <source>
        <dbReference type="EMBL" id="TKW06441.1"/>
    </source>
</evidence>
<sequence>MKIPPMAISSPLSVKRKAISAIIFLHSSNLKPPFFPMVPLSLDRLRTHHAAPLELRNYITDDSWKLK</sequence>
<dbReference type="Proteomes" id="UP000298652">
    <property type="component" value="Chromosome 7"/>
</dbReference>
<dbReference type="EMBL" id="CM016558">
    <property type="protein sequence ID" value="TKW06441.1"/>
    <property type="molecule type" value="Genomic_DNA"/>
</dbReference>
<keyword evidence="2" id="KW-1185">Reference proteome</keyword>
<reference evidence="1" key="1">
    <citation type="submission" date="2019-03" db="EMBL/GenBank/DDBJ databases">
        <title>WGS assembly of Setaria viridis.</title>
        <authorList>
            <person name="Huang P."/>
            <person name="Jenkins J."/>
            <person name="Grimwood J."/>
            <person name="Barry K."/>
            <person name="Healey A."/>
            <person name="Mamidi S."/>
            <person name="Sreedasyam A."/>
            <person name="Shu S."/>
            <person name="Feldman M."/>
            <person name="Wu J."/>
            <person name="Yu Y."/>
            <person name="Chen C."/>
            <person name="Johnson J."/>
            <person name="Rokhsar D."/>
            <person name="Baxter I."/>
            <person name="Schmutz J."/>
            <person name="Brutnell T."/>
            <person name="Kellogg E."/>
        </authorList>
    </citation>
    <scope>NUCLEOTIDE SEQUENCE [LARGE SCALE GENOMIC DNA]</scope>
</reference>
<name>A0A4U6TUK5_SETVI</name>
<protein>
    <submittedName>
        <fullName evidence="1">Uncharacterized protein</fullName>
    </submittedName>
</protein>
<gene>
    <name evidence="1" type="ORF">SEVIR_7G242550v2</name>
</gene>
<proteinExistence type="predicted"/>
<accession>A0A4U6TUK5</accession>
<dbReference type="AlphaFoldDB" id="A0A4U6TUK5"/>